<evidence type="ECO:0000313" key="2">
    <source>
        <dbReference type="EMBL" id="KAK7437279.1"/>
    </source>
</evidence>
<feature type="region of interest" description="Disordered" evidence="1">
    <location>
        <begin position="1"/>
        <end position="51"/>
    </location>
</feature>
<evidence type="ECO:0000313" key="3">
    <source>
        <dbReference type="Proteomes" id="UP001498398"/>
    </source>
</evidence>
<protein>
    <submittedName>
        <fullName evidence="2">Uncharacterized protein</fullName>
    </submittedName>
</protein>
<proteinExistence type="predicted"/>
<comment type="caution">
    <text evidence="2">The sequence shown here is derived from an EMBL/GenBank/DDBJ whole genome shotgun (WGS) entry which is preliminary data.</text>
</comment>
<dbReference type="EMBL" id="JBANRG010000087">
    <property type="protein sequence ID" value="KAK7437279.1"/>
    <property type="molecule type" value="Genomic_DNA"/>
</dbReference>
<evidence type="ECO:0000256" key="1">
    <source>
        <dbReference type="SAM" id="MobiDB-lite"/>
    </source>
</evidence>
<accession>A0ABR1ISY6</accession>
<organism evidence="2 3">
    <name type="scientific">Marasmiellus scandens</name>
    <dbReference type="NCBI Taxonomy" id="2682957"/>
    <lineage>
        <taxon>Eukaryota</taxon>
        <taxon>Fungi</taxon>
        <taxon>Dikarya</taxon>
        <taxon>Basidiomycota</taxon>
        <taxon>Agaricomycotina</taxon>
        <taxon>Agaricomycetes</taxon>
        <taxon>Agaricomycetidae</taxon>
        <taxon>Agaricales</taxon>
        <taxon>Marasmiineae</taxon>
        <taxon>Omphalotaceae</taxon>
        <taxon>Marasmiellus</taxon>
    </lineage>
</organism>
<reference evidence="2 3" key="1">
    <citation type="submission" date="2024-01" db="EMBL/GenBank/DDBJ databases">
        <title>A draft genome for the cacao thread blight pathogen Marasmiellus scandens.</title>
        <authorList>
            <person name="Baruah I.K."/>
            <person name="Leung J."/>
            <person name="Bukari Y."/>
            <person name="Amoako-Attah I."/>
            <person name="Meinhardt L.W."/>
            <person name="Bailey B.A."/>
            <person name="Cohen S.P."/>
        </authorList>
    </citation>
    <scope>NUCLEOTIDE SEQUENCE [LARGE SCALE GENOMIC DNA]</scope>
    <source>
        <strain evidence="2 3">GH-19</strain>
    </source>
</reference>
<keyword evidence="3" id="KW-1185">Reference proteome</keyword>
<gene>
    <name evidence="2" type="ORF">VKT23_018724</name>
</gene>
<sequence length="110" mass="12165">MGADASNIPNAPVPIHKDSDDDEADENPAPLEDSPYLPIPRIPNPSSFEYTTHDLPSWEQISLAPRVSSGGDGPQRIKFRRLSVMGSLRSDPLLYYLQLSLSRPHRKAVS</sequence>
<name>A0ABR1ISY6_9AGAR</name>
<dbReference type="Proteomes" id="UP001498398">
    <property type="component" value="Unassembled WGS sequence"/>
</dbReference>